<name>A0A482TEH2_9EURY</name>
<feature type="coiled-coil region" evidence="1">
    <location>
        <begin position="112"/>
        <end position="215"/>
    </location>
</feature>
<dbReference type="EMBL" id="RZHH01000002">
    <property type="protein sequence ID" value="RYJ15122.1"/>
    <property type="molecule type" value="Genomic_DNA"/>
</dbReference>
<dbReference type="Pfam" id="PF25254">
    <property type="entry name" value="DUF7856"/>
    <property type="match status" value="1"/>
</dbReference>
<comment type="caution">
    <text evidence="2">The sequence shown here is derived from an EMBL/GenBank/DDBJ whole genome shotgun (WGS) entry which is preliminary data.</text>
</comment>
<dbReference type="RefSeq" id="WP_129785454.1">
    <property type="nucleotide sequence ID" value="NZ_RZHH01000002.1"/>
</dbReference>
<keyword evidence="1" id="KW-0175">Coiled coil</keyword>
<dbReference type="Proteomes" id="UP000294028">
    <property type="component" value="Unassembled WGS sequence"/>
</dbReference>
<protein>
    <submittedName>
        <fullName evidence="2">Uncharacterized protein</fullName>
    </submittedName>
</protein>
<organism evidence="2 3">
    <name type="scientific">Halogeometricum borinquense</name>
    <dbReference type="NCBI Taxonomy" id="60847"/>
    <lineage>
        <taxon>Archaea</taxon>
        <taxon>Methanobacteriati</taxon>
        <taxon>Methanobacteriota</taxon>
        <taxon>Stenosarchaea group</taxon>
        <taxon>Halobacteria</taxon>
        <taxon>Halobacteriales</taxon>
        <taxon>Haloferacaceae</taxon>
        <taxon>Halogeometricum</taxon>
    </lineage>
</organism>
<reference evidence="2 3" key="1">
    <citation type="submission" date="2018-12" db="EMBL/GenBank/DDBJ databases">
        <title>Genome analysis provides insights into bioremediation potentialities of Halogeometricum borinquense strain N11.</title>
        <authorList>
            <person name="Najjari A."/>
            <person name="Youssef N."/>
            <person name="Fhoula I."/>
            <person name="Ben Dhia O."/>
            <person name="Mahjoubi M."/>
            <person name="Ouzari H.I."/>
            <person name="Cherif A."/>
        </authorList>
    </citation>
    <scope>NUCLEOTIDE SEQUENCE [LARGE SCALE GENOMIC DNA]</scope>
    <source>
        <strain evidence="2 3">N11</strain>
    </source>
</reference>
<dbReference type="InterPro" id="IPR057178">
    <property type="entry name" value="DUF7856"/>
</dbReference>
<dbReference type="AlphaFoldDB" id="A0A482TEH2"/>
<evidence type="ECO:0000256" key="1">
    <source>
        <dbReference type="SAM" id="Coils"/>
    </source>
</evidence>
<proteinExistence type="predicted"/>
<gene>
    <name evidence="2" type="ORF">ELS19_14995</name>
</gene>
<evidence type="ECO:0000313" key="3">
    <source>
        <dbReference type="Proteomes" id="UP000294028"/>
    </source>
</evidence>
<accession>A0A482TEH2</accession>
<sequence>MRSIRVNLPDGTTHVGSVVDLRDADCDIDADDLSRSVRFGLPVERGYPRVISPPPSPVSPFVAHLAREISFDRRGALATLARSRGHVVPEERTLERVESELADVTPPEPADLSDARRRAAAAGAETERLQERAAMIRGRVEAVREAGGDIDAAEAELAETMTRLSEVATERVAARQRLEMLEARARAARDGREERMRLEDRAANLERAIRRSLAAAVYDDFADAVAALPDSFDADAGDAPGEYEGPPLAAALAVTRVAPLRAPVVADADVLDPFCGLRSFVRYLDAPVVLC</sequence>
<evidence type="ECO:0000313" key="2">
    <source>
        <dbReference type="EMBL" id="RYJ15122.1"/>
    </source>
</evidence>